<dbReference type="SUPFAM" id="SSF52540">
    <property type="entry name" value="P-loop containing nucleoside triphosphate hydrolases"/>
    <property type="match status" value="1"/>
</dbReference>
<dbReference type="PROSITE" id="PS00175">
    <property type="entry name" value="PG_MUTASE"/>
    <property type="match status" value="1"/>
</dbReference>
<dbReference type="Gene3D" id="3.40.50.300">
    <property type="entry name" value="P-loop containing nucleotide triphosphate hydrolases"/>
    <property type="match status" value="1"/>
</dbReference>
<dbReference type="AlphaFoldDB" id="A0A058Z1E6"/>
<evidence type="ECO:0000313" key="6">
    <source>
        <dbReference type="Proteomes" id="UP000030693"/>
    </source>
</evidence>
<dbReference type="GO" id="GO:0004331">
    <property type="term" value="F:fructose-2,6-bisphosphate 2-phosphatase activity"/>
    <property type="evidence" value="ECO:0007669"/>
    <property type="project" value="TreeGrafter"/>
</dbReference>
<dbReference type="Pfam" id="PF01591">
    <property type="entry name" value="6PF2K"/>
    <property type="match status" value="1"/>
</dbReference>
<dbReference type="Gene3D" id="3.40.50.1240">
    <property type="entry name" value="Phosphoglycerate mutase-like"/>
    <property type="match status" value="1"/>
</dbReference>
<feature type="region of interest" description="Disordered" evidence="3">
    <location>
        <begin position="390"/>
        <end position="424"/>
    </location>
</feature>
<name>A0A058Z1E6_FONAL</name>
<dbReference type="PANTHER" id="PTHR10606:SF44">
    <property type="entry name" value="6-PHOSPHOFRUCTO 2-KINASE_FRUCTOSE 2,6-BISPHOSPHATASE LONG FORM"/>
    <property type="match status" value="1"/>
</dbReference>
<evidence type="ECO:0000256" key="2">
    <source>
        <dbReference type="ARBA" id="ARBA00022840"/>
    </source>
</evidence>
<dbReference type="InterPro" id="IPR001345">
    <property type="entry name" value="PG/BPGM_mutase_AS"/>
</dbReference>
<organism evidence="5">
    <name type="scientific">Fonticula alba</name>
    <name type="common">Slime mold</name>
    <dbReference type="NCBI Taxonomy" id="691883"/>
    <lineage>
        <taxon>Eukaryota</taxon>
        <taxon>Rotosphaerida</taxon>
        <taxon>Fonticulaceae</taxon>
        <taxon>Fonticula</taxon>
    </lineage>
</organism>
<dbReference type="InterPro" id="IPR003094">
    <property type="entry name" value="6Pfruct_kin"/>
</dbReference>
<dbReference type="GO" id="GO:0006000">
    <property type="term" value="P:fructose metabolic process"/>
    <property type="evidence" value="ECO:0007669"/>
    <property type="project" value="InterPro"/>
</dbReference>
<dbReference type="EMBL" id="KB932233">
    <property type="protein sequence ID" value="KCV67347.1"/>
    <property type="molecule type" value="Genomic_DNA"/>
</dbReference>
<keyword evidence="2" id="KW-0067">ATP-binding</keyword>
<dbReference type="InterPro" id="IPR013079">
    <property type="entry name" value="6Phosfructo_kin"/>
</dbReference>
<dbReference type="SUPFAM" id="SSF53254">
    <property type="entry name" value="Phosphoglycerate mutase-like"/>
    <property type="match status" value="1"/>
</dbReference>
<protein>
    <recommendedName>
        <fullName evidence="4">6-phosphofructo-2-kinase domain-containing protein</fullName>
    </recommendedName>
</protein>
<dbReference type="SMART" id="SM00855">
    <property type="entry name" value="PGAM"/>
    <property type="match status" value="1"/>
</dbReference>
<feature type="region of interest" description="Disordered" evidence="3">
    <location>
        <begin position="1"/>
        <end position="24"/>
    </location>
</feature>
<feature type="compositionally biased region" description="Basic and acidic residues" evidence="3">
    <location>
        <begin position="712"/>
        <end position="724"/>
    </location>
</feature>
<dbReference type="FunFam" id="3.40.50.300:FF:000644">
    <property type="entry name" value="GpmB, Fructose-2,6-bisphosphatase"/>
    <property type="match status" value="1"/>
</dbReference>
<accession>A0A058Z1E6</accession>
<dbReference type="eggNOG" id="KOG0234">
    <property type="taxonomic scope" value="Eukaryota"/>
</dbReference>
<dbReference type="GO" id="GO:0005524">
    <property type="term" value="F:ATP binding"/>
    <property type="evidence" value="ECO:0007669"/>
    <property type="project" value="UniProtKB-KW"/>
</dbReference>
<dbReference type="CDD" id="cd07067">
    <property type="entry name" value="HP_PGM_like"/>
    <property type="match status" value="1"/>
</dbReference>
<keyword evidence="1" id="KW-0547">Nucleotide-binding</keyword>
<dbReference type="GO" id="GO:0005829">
    <property type="term" value="C:cytosol"/>
    <property type="evidence" value="ECO:0007669"/>
    <property type="project" value="TreeGrafter"/>
</dbReference>
<evidence type="ECO:0000256" key="3">
    <source>
        <dbReference type="SAM" id="MobiDB-lite"/>
    </source>
</evidence>
<feature type="region of interest" description="Disordered" evidence="3">
    <location>
        <begin position="708"/>
        <end position="732"/>
    </location>
</feature>
<dbReference type="PANTHER" id="PTHR10606">
    <property type="entry name" value="6-PHOSPHOFRUCTO-2-KINASE/FRUCTOSE-2,6-BISPHOSPHATASE"/>
    <property type="match status" value="1"/>
</dbReference>
<dbReference type="InterPro" id="IPR013078">
    <property type="entry name" value="His_Pase_superF_clade-1"/>
</dbReference>
<dbReference type="Proteomes" id="UP000030693">
    <property type="component" value="Unassembled WGS sequence"/>
</dbReference>
<dbReference type="InterPro" id="IPR027417">
    <property type="entry name" value="P-loop_NTPase"/>
</dbReference>
<dbReference type="RefSeq" id="XP_009498250.1">
    <property type="nucleotide sequence ID" value="XM_009499975.1"/>
</dbReference>
<gene>
    <name evidence="5" type="ORF">H696_06229</name>
</gene>
<dbReference type="OrthoDB" id="267323at2759"/>
<evidence type="ECO:0000256" key="1">
    <source>
        <dbReference type="ARBA" id="ARBA00022741"/>
    </source>
</evidence>
<dbReference type="PRINTS" id="PR00991">
    <property type="entry name" value="6PFRUCTKNASE"/>
</dbReference>
<dbReference type="GO" id="GO:0003873">
    <property type="term" value="F:6-phosphofructo-2-kinase activity"/>
    <property type="evidence" value="ECO:0007669"/>
    <property type="project" value="InterPro"/>
</dbReference>
<proteinExistence type="predicted"/>
<evidence type="ECO:0000259" key="4">
    <source>
        <dbReference type="Pfam" id="PF01591"/>
    </source>
</evidence>
<dbReference type="InterPro" id="IPR029033">
    <property type="entry name" value="His_PPase_superfam"/>
</dbReference>
<dbReference type="GeneID" id="20530954"/>
<reference evidence="5" key="1">
    <citation type="submission" date="2013-04" db="EMBL/GenBank/DDBJ databases">
        <title>The Genome Sequence of Fonticula alba ATCC 38817.</title>
        <authorList>
            <consortium name="The Broad Institute Genomics Platform"/>
            <person name="Russ C."/>
            <person name="Cuomo C."/>
            <person name="Burger G."/>
            <person name="Gray M.W."/>
            <person name="Holland P.W.H."/>
            <person name="King N."/>
            <person name="Lang F.B.F."/>
            <person name="Roger A.J."/>
            <person name="Ruiz-Trillo I."/>
            <person name="Brown M."/>
            <person name="Walker B."/>
            <person name="Young S."/>
            <person name="Zeng Q."/>
            <person name="Gargeya S."/>
            <person name="Fitzgerald M."/>
            <person name="Haas B."/>
            <person name="Abouelleil A."/>
            <person name="Allen A.W."/>
            <person name="Alvarado L."/>
            <person name="Arachchi H.M."/>
            <person name="Berlin A.M."/>
            <person name="Chapman S.B."/>
            <person name="Gainer-Dewar J."/>
            <person name="Goldberg J."/>
            <person name="Griggs A."/>
            <person name="Gujja S."/>
            <person name="Hansen M."/>
            <person name="Howarth C."/>
            <person name="Imamovic A."/>
            <person name="Ireland A."/>
            <person name="Larimer J."/>
            <person name="McCowan C."/>
            <person name="Murphy C."/>
            <person name="Pearson M."/>
            <person name="Poon T.W."/>
            <person name="Priest M."/>
            <person name="Roberts A."/>
            <person name="Saif S."/>
            <person name="Shea T."/>
            <person name="Sisk P."/>
            <person name="Sykes S."/>
            <person name="Wortman J."/>
            <person name="Nusbaum C."/>
            <person name="Birren B."/>
        </authorList>
    </citation>
    <scope>NUCLEOTIDE SEQUENCE [LARGE SCALE GENOMIC DNA]</scope>
    <source>
        <strain evidence="5">ATCC 38817</strain>
    </source>
</reference>
<dbReference type="Pfam" id="PF00300">
    <property type="entry name" value="His_Phos_1"/>
    <property type="match status" value="1"/>
</dbReference>
<evidence type="ECO:0000313" key="5">
    <source>
        <dbReference type="EMBL" id="KCV67347.1"/>
    </source>
</evidence>
<sequence length="803" mass="85380">MSLPMSAKSRPIGTGSSNHSSSCLSSSLPDNPLLVIDGASIDAATPSPSLIADSSNCDSPLTHPTLNSLPSGGSSFLSNVTDSGTSLLPSLTAEPALPLRLAVVLVGLPARGKSHIAARLNRYAKFLGLESILINVGQYRRRLCGSEQPAEFFDPRNETAAHRREQAAQAALNDMIEFLRRGTRHIAIFDATNSTSSRRSFIRQACDAIDAQVLFIESVCTDQERIKESVRILKTASPDYSLVEAEVAERDFMQRISYYESQYEEVACQEGAYIRLLTKTGRYLPEVNARLSGGGVPRRWALSPSARDMATRLSRLLACVRPDAPNPVSTAQRNDTGTFPTSAEAMESASTFTVLREHLGGDIVALNSLNSSPVVGPLGALDMPVRGPAGFPRGPGDFDRMSPLHSNGPGLRDHQHQADEQDEDDLADALAGCHVASGSSPLLQPDAPGPDLLSTSPACMSPALGAHPLRRVYLTRHGESVFNLSGQLGGDSDLSERGVAYARALGQYLRKKLFPAESPAAESPGMDPCASHPTSEGGACVATATAAAVAAVSAGCWGPKFEVWTSTLSRTIETASHLPPATMKYSWAALDELDAGLCDGLTYAQVKVCPPGEARPRGRGKGGHGYAASPISSLPFFCFCHPRPYMRAHVPFPSFLGLSPRGRGARVSATGVGAVSGGLCGPRRRQAELPIPGGRVLPRCAAALGAGPAGHRVPDVGESPDRRPPGHPPLRVRLDVWHPGGVDAVHRDSPAWRSGAHTDPRRLEREPLFLRHRVCQHPPRPAQGCCKWPVIGHEGVGIPQQGP</sequence>
<dbReference type="STRING" id="691883.A0A058Z1E6"/>
<feature type="domain" description="6-phosphofructo-2-kinase" evidence="4">
    <location>
        <begin position="100"/>
        <end position="275"/>
    </location>
</feature>
<dbReference type="GO" id="GO:0006003">
    <property type="term" value="P:fructose 2,6-bisphosphate metabolic process"/>
    <property type="evidence" value="ECO:0007669"/>
    <property type="project" value="InterPro"/>
</dbReference>
<keyword evidence="6" id="KW-1185">Reference proteome</keyword>